<dbReference type="InterPro" id="IPR022041">
    <property type="entry name" value="Methyltransf_FA"/>
</dbReference>
<name>A0A914ATG0_PATMI</name>
<dbReference type="GeneID" id="119736831"/>
<dbReference type="InterPro" id="IPR003609">
    <property type="entry name" value="Pan_app"/>
</dbReference>
<evidence type="ECO:0000313" key="3">
    <source>
        <dbReference type="EnsemblMetazoa" id="XP_038066769.1"/>
    </source>
</evidence>
<keyword evidence="4" id="KW-1185">Reference proteome</keyword>
<evidence type="ECO:0000313" key="4">
    <source>
        <dbReference type="Proteomes" id="UP000887568"/>
    </source>
</evidence>
<evidence type="ECO:0000259" key="2">
    <source>
        <dbReference type="PROSITE" id="PS50948"/>
    </source>
</evidence>
<proteinExistence type="predicted"/>
<accession>A0A914ATG0</accession>
<dbReference type="EnsemblMetazoa" id="XM_038210841.1">
    <property type="protein sequence ID" value="XP_038066769.1"/>
    <property type="gene ID" value="LOC119736831"/>
</dbReference>
<dbReference type="Pfam" id="PF12248">
    <property type="entry name" value="Methyltransf_FA"/>
    <property type="match status" value="1"/>
</dbReference>
<feature type="signal peptide" evidence="1">
    <location>
        <begin position="1"/>
        <end position="25"/>
    </location>
</feature>
<dbReference type="AlphaFoldDB" id="A0A914ATG0"/>
<dbReference type="RefSeq" id="XP_038066769.1">
    <property type="nucleotide sequence ID" value="XM_038210841.1"/>
</dbReference>
<reference evidence="3" key="1">
    <citation type="submission" date="2022-11" db="UniProtKB">
        <authorList>
            <consortium name="EnsemblMetazoa"/>
        </authorList>
    </citation>
    <scope>IDENTIFICATION</scope>
</reference>
<sequence>MRVLIGSHVSLIAVICSSEIFLANGSAPVTASGTFHLAKHGEYQAVPQRVIASSVGRSKPRCFTECLKKEICRQVCYEKTSGQCVLEDATLVPVNERATMPGAAGCTYYAKEVCSTTYQLSPYQRKFPLPAFDGDEVVLDFAVKARNAAMVLFSNDGSGELPGLVYELVFGVGSRTIIRRCLTCNVLKGVPSTGDISETEFRRFWLHYDRGTFKLGKYQEQAYLQWTTTPPNPTRFIGFGAYGRAQTWVVYHTCQ</sequence>
<dbReference type="Proteomes" id="UP000887568">
    <property type="component" value="Unplaced"/>
</dbReference>
<keyword evidence="1" id="KW-0732">Signal</keyword>
<feature type="domain" description="Apple" evidence="2">
    <location>
        <begin position="16"/>
        <end position="114"/>
    </location>
</feature>
<dbReference type="PROSITE" id="PS50948">
    <property type="entry name" value="PAN"/>
    <property type="match status" value="1"/>
</dbReference>
<feature type="chain" id="PRO_5037295756" description="Apple domain-containing protein" evidence="1">
    <location>
        <begin position="26"/>
        <end position="255"/>
    </location>
</feature>
<dbReference type="SUPFAM" id="SSF57414">
    <property type="entry name" value="Hairpin loop containing domain-like"/>
    <property type="match status" value="1"/>
</dbReference>
<evidence type="ECO:0000256" key="1">
    <source>
        <dbReference type="SAM" id="SignalP"/>
    </source>
</evidence>
<protein>
    <recommendedName>
        <fullName evidence="2">Apple domain-containing protein</fullName>
    </recommendedName>
</protein>
<organism evidence="3 4">
    <name type="scientific">Patiria miniata</name>
    <name type="common">Bat star</name>
    <name type="synonym">Asterina miniata</name>
    <dbReference type="NCBI Taxonomy" id="46514"/>
    <lineage>
        <taxon>Eukaryota</taxon>
        <taxon>Metazoa</taxon>
        <taxon>Echinodermata</taxon>
        <taxon>Eleutherozoa</taxon>
        <taxon>Asterozoa</taxon>
        <taxon>Asteroidea</taxon>
        <taxon>Valvatacea</taxon>
        <taxon>Valvatida</taxon>
        <taxon>Asterinidae</taxon>
        <taxon>Patiria</taxon>
    </lineage>
</organism>
<dbReference type="OrthoDB" id="2142040at2759"/>